<protein>
    <submittedName>
        <fullName evidence="2">Uncharacterized protein</fullName>
    </submittedName>
</protein>
<reference evidence="2" key="1">
    <citation type="submission" date="2020-05" db="EMBL/GenBank/DDBJ databases">
        <authorList>
            <person name="Chiriac C."/>
            <person name="Salcher M."/>
            <person name="Ghai R."/>
            <person name="Kavagutti S V."/>
        </authorList>
    </citation>
    <scope>NUCLEOTIDE SEQUENCE</scope>
</reference>
<sequence>MGLYLFSPLTPVTDRIEVSHRAGWALYWAEELGAKLITTSHMDLFADMVKPGDTVYVYHGMEFKNALNFPGGPQPSLYGKIKTFQEVAEKVGVKLISMDGPMPNYAKMLGERLHSTHFNELKLYLALSQSSERRWPTTRPRRLVVGDSHALSLYTKGSRIFRNDGLTLHGALKIGLSNLIKEAWCPTIESIVFYFGNIDIRHHVLRHDQNSGRELLKEYRSQLKGLVNRKQRITVAEPLPIENESRKLPKTGWYKGEPFFGSWANRSNLRDWWAGELDKWPTDGISVYRHPLHFWNREGELDFDVMEKPQSVHIRPSEYAHINKQGESWTCVL</sequence>
<evidence type="ECO:0000313" key="2">
    <source>
        <dbReference type="EMBL" id="CAB4211915.1"/>
    </source>
</evidence>
<name>A0A6J5SES7_9CAUD</name>
<evidence type="ECO:0000313" key="1">
    <source>
        <dbReference type="EMBL" id="CAB4142555.1"/>
    </source>
</evidence>
<gene>
    <name evidence="2" type="ORF">UFOVP1414_48</name>
    <name evidence="1" type="ORF">UFOVP442_29</name>
</gene>
<dbReference type="EMBL" id="LR796419">
    <property type="protein sequence ID" value="CAB4142555.1"/>
    <property type="molecule type" value="Genomic_DNA"/>
</dbReference>
<accession>A0A6J5SES7</accession>
<proteinExistence type="predicted"/>
<dbReference type="EMBL" id="LR797380">
    <property type="protein sequence ID" value="CAB4211915.1"/>
    <property type="molecule type" value="Genomic_DNA"/>
</dbReference>
<organism evidence="2">
    <name type="scientific">uncultured Caudovirales phage</name>
    <dbReference type="NCBI Taxonomy" id="2100421"/>
    <lineage>
        <taxon>Viruses</taxon>
        <taxon>Duplodnaviria</taxon>
        <taxon>Heunggongvirae</taxon>
        <taxon>Uroviricota</taxon>
        <taxon>Caudoviricetes</taxon>
        <taxon>Peduoviridae</taxon>
        <taxon>Maltschvirus</taxon>
        <taxon>Maltschvirus maltsch</taxon>
    </lineage>
</organism>